<dbReference type="InterPro" id="IPR010997">
    <property type="entry name" value="HRDC-like_sf"/>
</dbReference>
<dbReference type="SUPFAM" id="SSF53098">
    <property type="entry name" value="Ribonuclease H-like"/>
    <property type="match status" value="1"/>
</dbReference>
<keyword evidence="9" id="KW-1185">Reference proteome</keyword>
<evidence type="ECO:0000256" key="1">
    <source>
        <dbReference type="ARBA" id="ARBA00022490"/>
    </source>
</evidence>
<dbReference type="Pfam" id="PF01612">
    <property type="entry name" value="DNA_pol_A_exo1"/>
    <property type="match status" value="1"/>
</dbReference>
<dbReference type="GO" id="GO:0003676">
    <property type="term" value="F:nucleic acid binding"/>
    <property type="evidence" value="ECO:0007669"/>
    <property type="project" value="InterPro"/>
</dbReference>
<dbReference type="InterPro" id="IPR006292">
    <property type="entry name" value="RNase_D"/>
</dbReference>
<dbReference type="PROSITE" id="PS50967">
    <property type="entry name" value="HRDC"/>
    <property type="match status" value="1"/>
</dbReference>
<dbReference type="SUPFAM" id="SSF47819">
    <property type="entry name" value="HRDC-like"/>
    <property type="match status" value="2"/>
</dbReference>
<dbReference type="CDD" id="cd06142">
    <property type="entry name" value="RNaseD_exo"/>
    <property type="match status" value="1"/>
</dbReference>
<evidence type="ECO:0000313" key="8">
    <source>
        <dbReference type="EMBL" id="TDP29971.1"/>
    </source>
</evidence>
<dbReference type="InterPro" id="IPR002121">
    <property type="entry name" value="HRDC_dom"/>
</dbReference>
<comment type="subcellular location">
    <subcellularLocation>
        <location evidence="6">Cytoplasm</location>
    </subcellularLocation>
</comment>
<dbReference type="InterPro" id="IPR036397">
    <property type="entry name" value="RNaseH_sf"/>
</dbReference>
<dbReference type="EMBL" id="SNXI01000016">
    <property type="protein sequence ID" value="TDP29971.1"/>
    <property type="molecule type" value="Genomic_DNA"/>
</dbReference>
<feature type="domain" description="HRDC" evidence="7">
    <location>
        <begin position="222"/>
        <end position="302"/>
    </location>
</feature>
<evidence type="ECO:0000313" key="9">
    <source>
        <dbReference type="Proteomes" id="UP000295531"/>
    </source>
</evidence>
<dbReference type="PANTHER" id="PTHR47649:SF1">
    <property type="entry name" value="RIBONUCLEASE D"/>
    <property type="match status" value="1"/>
</dbReference>
<keyword evidence="3 6" id="KW-0540">Nuclease</keyword>
<evidence type="ECO:0000256" key="6">
    <source>
        <dbReference type="HAMAP-Rule" id="MF_01899"/>
    </source>
</evidence>
<dbReference type="InterPro" id="IPR048579">
    <property type="entry name" value="RNAseD_HRDC_C"/>
</dbReference>
<dbReference type="OrthoDB" id="9800549at2"/>
<dbReference type="InterPro" id="IPR044876">
    <property type="entry name" value="HRDC_dom_sf"/>
</dbReference>
<proteinExistence type="inferred from homology"/>
<dbReference type="Proteomes" id="UP000295531">
    <property type="component" value="Unassembled WGS sequence"/>
</dbReference>
<dbReference type="EC" id="3.1.13.5" evidence="6"/>
<dbReference type="Gene3D" id="3.30.420.10">
    <property type="entry name" value="Ribonuclease H-like superfamily/Ribonuclease H"/>
    <property type="match status" value="1"/>
</dbReference>
<evidence type="ECO:0000259" key="7">
    <source>
        <dbReference type="PROSITE" id="PS50967"/>
    </source>
</evidence>
<comment type="caution">
    <text evidence="8">The sequence shown here is derived from an EMBL/GenBank/DDBJ whole genome shotgun (WGS) entry which is preliminary data.</text>
</comment>
<dbReference type="AlphaFoldDB" id="A0A4R6P3S6"/>
<keyword evidence="1 6" id="KW-0963">Cytoplasm</keyword>
<dbReference type="PANTHER" id="PTHR47649">
    <property type="entry name" value="RIBONUCLEASE D"/>
    <property type="match status" value="1"/>
</dbReference>
<keyword evidence="4 6" id="KW-0378">Hydrolase</keyword>
<comment type="function">
    <text evidence="6">Exonuclease involved in the 3' processing of various precursor tRNAs. Initiates hydrolysis at the 3'-terminus of an RNA molecule and releases 5'-mononucleotides.</text>
</comment>
<organism evidence="8 9">
    <name type="scientific">Idiomarina aquatica</name>
    <dbReference type="NCBI Taxonomy" id="1327752"/>
    <lineage>
        <taxon>Bacteria</taxon>
        <taxon>Pseudomonadati</taxon>
        <taxon>Pseudomonadota</taxon>
        <taxon>Gammaproteobacteria</taxon>
        <taxon>Alteromonadales</taxon>
        <taxon>Idiomarinaceae</taxon>
        <taxon>Idiomarina</taxon>
    </lineage>
</organism>
<dbReference type="GO" id="GO:0033890">
    <property type="term" value="F:ribonuclease D activity"/>
    <property type="evidence" value="ECO:0007669"/>
    <property type="project" value="UniProtKB-UniRule"/>
</dbReference>
<dbReference type="InterPro" id="IPR051086">
    <property type="entry name" value="RNase_D-like"/>
</dbReference>
<dbReference type="SMART" id="SM00341">
    <property type="entry name" value="HRDC"/>
    <property type="match status" value="1"/>
</dbReference>
<name>A0A4R6P3S6_9GAMM</name>
<evidence type="ECO:0000256" key="4">
    <source>
        <dbReference type="ARBA" id="ARBA00022801"/>
    </source>
</evidence>
<dbReference type="GO" id="GO:0042780">
    <property type="term" value="P:tRNA 3'-end processing"/>
    <property type="evidence" value="ECO:0007669"/>
    <property type="project" value="UniProtKB-UniRule"/>
</dbReference>
<dbReference type="HAMAP" id="MF_01899">
    <property type="entry name" value="RNase_D"/>
    <property type="match status" value="1"/>
</dbReference>
<dbReference type="InterPro" id="IPR002562">
    <property type="entry name" value="3'-5'_exonuclease_dom"/>
</dbReference>
<dbReference type="RefSeq" id="WP_133540404.1">
    <property type="nucleotide sequence ID" value="NZ_SNXI01000016.1"/>
</dbReference>
<protein>
    <recommendedName>
        <fullName evidence="6">Ribonuclease D</fullName>
        <shortName evidence="6">RNase D</shortName>
        <ecNumber evidence="6">3.1.13.5</ecNumber>
    </recommendedName>
</protein>
<accession>A0A4R6P3S6</accession>
<comment type="catalytic activity">
    <reaction evidence="6">
        <text>Exonucleolytic cleavage that removes extra residues from the 3'-terminus of tRNA to produce 5'-mononucleotides.</text>
        <dbReference type="EC" id="3.1.13.5"/>
    </reaction>
</comment>
<dbReference type="GO" id="GO:0000166">
    <property type="term" value="F:nucleotide binding"/>
    <property type="evidence" value="ECO:0007669"/>
    <property type="project" value="InterPro"/>
</dbReference>
<gene>
    <name evidence="6" type="primary">rnd</name>
    <name evidence="8" type="ORF">DEU29_11672</name>
</gene>
<dbReference type="Gene3D" id="1.10.150.80">
    <property type="entry name" value="HRDC domain"/>
    <property type="match status" value="2"/>
</dbReference>
<dbReference type="Pfam" id="PF21293">
    <property type="entry name" value="RNAseD_HRDC_C"/>
    <property type="match status" value="1"/>
</dbReference>
<dbReference type="GO" id="GO:0005737">
    <property type="term" value="C:cytoplasm"/>
    <property type="evidence" value="ECO:0007669"/>
    <property type="project" value="UniProtKB-SubCell"/>
</dbReference>
<sequence length="387" mass="43750">MSIVTVPESALDYKIITTTDALESFCEQARAAGWFAIDSEFVRQRTYHARLGLLQAHAAGRTVIIDPLAESLDLAPIWHLIAHPEITAVLHAGGEDIELFYNQSGHAPTDLFDTQIAAGFCQLGTSLGYAKLVETLCGGVELDKSLSRTDWLRRPLAEKELDYAAADASYLSAMYPYLYQLCEQRQVLDIVKAESRLQVAKRTQSIPTDLLYLYVGNTWQLNAQQLGVLQDLAAWRLQKAKDRDMPLGFLFKDGILLDLARRQPVTEKQLFAIDGLPPLTRKYSGSEITSVIKQAQQRSQQELPQPLQRLDDMPNYKAAVKTIKAAIQQVAEQLDVDPVLIASRKQINDFLNFHWQFSSRQQQRLPQPDLKQGWRWNYLEAELTPLI</sequence>
<dbReference type="InterPro" id="IPR012337">
    <property type="entry name" value="RNaseH-like_sf"/>
</dbReference>
<dbReference type="GO" id="GO:0008408">
    <property type="term" value="F:3'-5' exonuclease activity"/>
    <property type="evidence" value="ECO:0007669"/>
    <property type="project" value="InterPro"/>
</dbReference>
<keyword evidence="5 6" id="KW-0269">Exonuclease</keyword>
<dbReference type="NCBIfam" id="TIGR01388">
    <property type="entry name" value="rnd"/>
    <property type="match status" value="1"/>
</dbReference>
<keyword evidence="2 6" id="KW-0819">tRNA processing</keyword>
<evidence type="ECO:0000256" key="3">
    <source>
        <dbReference type="ARBA" id="ARBA00022722"/>
    </source>
</evidence>
<evidence type="ECO:0000256" key="5">
    <source>
        <dbReference type="ARBA" id="ARBA00022839"/>
    </source>
</evidence>
<dbReference type="Pfam" id="PF00570">
    <property type="entry name" value="HRDC"/>
    <property type="match status" value="1"/>
</dbReference>
<dbReference type="SMART" id="SM00474">
    <property type="entry name" value="35EXOc"/>
    <property type="match status" value="1"/>
</dbReference>
<reference evidence="8 9" key="1">
    <citation type="submission" date="2019-03" db="EMBL/GenBank/DDBJ databases">
        <title>Freshwater and sediment microbial communities from various areas in North America, analyzing microbe dynamics in response to fracking.</title>
        <authorList>
            <person name="Lamendella R."/>
        </authorList>
    </citation>
    <scope>NUCLEOTIDE SEQUENCE [LARGE SCALE GENOMIC DNA]</scope>
    <source>
        <strain evidence="8 9">18_TX</strain>
    </source>
</reference>
<comment type="similarity">
    <text evidence="6">Belongs to the RNase D family.</text>
</comment>
<comment type="cofactor">
    <cofactor evidence="6">
        <name>a divalent metal cation</name>
        <dbReference type="ChEBI" id="CHEBI:60240"/>
    </cofactor>
</comment>
<evidence type="ECO:0000256" key="2">
    <source>
        <dbReference type="ARBA" id="ARBA00022694"/>
    </source>
</evidence>